<evidence type="ECO:0000256" key="8">
    <source>
        <dbReference type="PIRSR" id="PIRSR621190-2"/>
    </source>
</evidence>
<feature type="active site" evidence="7">
    <location>
        <position position="222"/>
    </location>
</feature>
<feature type="binding site" evidence="8">
    <location>
        <position position="225"/>
    </location>
    <ligand>
        <name>Zn(2+)</name>
        <dbReference type="ChEBI" id="CHEBI:29105"/>
        <label>2</label>
        <note>catalytic</note>
    </ligand>
</feature>
<feature type="signal peptide" evidence="9">
    <location>
        <begin position="1"/>
        <end position="19"/>
    </location>
</feature>
<evidence type="ECO:0000256" key="3">
    <source>
        <dbReference type="ARBA" id="ARBA00022723"/>
    </source>
</evidence>
<gene>
    <name evidence="11" type="ORF">EB796_016432</name>
</gene>
<dbReference type="SUPFAM" id="SSF55486">
    <property type="entry name" value="Metalloproteases ('zincins'), catalytic domain"/>
    <property type="match status" value="1"/>
</dbReference>
<keyword evidence="5 8" id="KW-0862">Zinc</keyword>
<feature type="chain" id="PRO_5029657950" evidence="9">
    <location>
        <begin position="20"/>
        <end position="264"/>
    </location>
</feature>
<feature type="binding site" description="in inhibited form" evidence="8">
    <location>
        <position position="94"/>
    </location>
    <ligand>
        <name>Zn(2+)</name>
        <dbReference type="ChEBI" id="CHEBI:29105"/>
        <label>2</label>
        <note>catalytic</note>
    </ligand>
</feature>
<keyword evidence="6" id="KW-0482">Metalloprotease</keyword>
<evidence type="ECO:0000256" key="6">
    <source>
        <dbReference type="ARBA" id="ARBA00023049"/>
    </source>
</evidence>
<dbReference type="Proteomes" id="UP000593567">
    <property type="component" value="Unassembled WGS sequence"/>
</dbReference>
<evidence type="ECO:0000313" key="12">
    <source>
        <dbReference type="Proteomes" id="UP000593567"/>
    </source>
</evidence>
<sequence>MSFVKLAIFVILAAPICLTRRGELRRTFLRRRNKELSENENWLNREMNEHRRNSVDLWRRTNINDSLRIYTLQQNDSSPAIDSTETQLMSKHPCGIPNVDPVDQRKKRYALFGNRWRAPRNITVGYHNYSTKLSTRAQDDAALNAITQWNRPCDNVNLTLLPIGQSTEADIMLSFDVHTPLGIRYRRGGVVAFAFPPPTGDISLDITEPWTESLLVSVLIHELGHSLGLGHSKDLRSMMYPFLSDARKTLTQDDISGLTSIYCP</sequence>
<evidence type="ECO:0000256" key="7">
    <source>
        <dbReference type="PIRSR" id="PIRSR621190-1"/>
    </source>
</evidence>
<evidence type="ECO:0000256" key="4">
    <source>
        <dbReference type="ARBA" id="ARBA00022801"/>
    </source>
</evidence>
<evidence type="ECO:0000256" key="9">
    <source>
        <dbReference type="SAM" id="SignalP"/>
    </source>
</evidence>
<dbReference type="SMART" id="SM00235">
    <property type="entry name" value="ZnMc"/>
    <property type="match status" value="1"/>
</dbReference>
<dbReference type="AlphaFoldDB" id="A0A7J7JI20"/>
<dbReference type="InterPro" id="IPR024079">
    <property type="entry name" value="MetalloPept_cat_dom_sf"/>
</dbReference>
<feature type="binding site" evidence="8">
    <location>
        <position position="170"/>
    </location>
    <ligand>
        <name>Ca(2+)</name>
        <dbReference type="ChEBI" id="CHEBI:29108"/>
        <label>2</label>
    </ligand>
</feature>
<dbReference type="GO" id="GO:0031012">
    <property type="term" value="C:extracellular matrix"/>
    <property type="evidence" value="ECO:0007669"/>
    <property type="project" value="InterPro"/>
</dbReference>
<feature type="binding site" evidence="8">
    <location>
        <position position="205"/>
    </location>
    <ligand>
        <name>Ca(2+)</name>
        <dbReference type="ChEBI" id="CHEBI:29108"/>
        <label>3</label>
    </ligand>
</feature>
<dbReference type="PANTHER" id="PTHR10201">
    <property type="entry name" value="MATRIX METALLOPROTEINASE"/>
    <property type="match status" value="1"/>
</dbReference>
<comment type="cofactor">
    <cofactor evidence="8">
        <name>Zn(2+)</name>
        <dbReference type="ChEBI" id="CHEBI:29105"/>
    </cofactor>
    <text evidence="8">Binds 2 Zn(2+) ions per subunit.</text>
</comment>
<dbReference type="EMBL" id="VXIV02002479">
    <property type="protein sequence ID" value="KAF6025264.1"/>
    <property type="molecule type" value="Genomic_DNA"/>
</dbReference>
<feature type="binding site" evidence="8">
    <location>
        <position position="208"/>
    </location>
    <ligand>
        <name>Ca(2+)</name>
        <dbReference type="ChEBI" id="CHEBI:29108"/>
        <label>3</label>
    </ligand>
</feature>
<keyword evidence="3 8" id="KW-0479">Metal-binding</keyword>
<evidence type="ECO:0000256" key="1">
    <source>
        <dbReference type="ARBA" id="ARBA00010370"/>
    </source>
</evidence>
<keyword evidence="4" id="KW-0378">Hydrolase</keyword>
<protein>
    <submittedName>
        <fullName evidence="11">MMP1</fullName>
    </submittedName>
</protein>
<accession>A0A7J7JI20</accession>
<evidence type="ECO:0000313" key="11">
    <source>
        <dbReference type="EMBL" id="KAF6025264.1"/>
    </source>
</evidence>
<feature type="binding site" evidence="8">
    <location>
        <position position="239"/>
    </location>
    <ligand>
        <name>Zn(2+)</name>
        <dbReference type="ChEBI" id="CHEBI:29105"/>
        <label>2</label>
        <note>catalytic</note>
    </ligand>
</feature>
<keyword evidence="2" id="KW-0645">Protease</keyword>
<keyword evidence="12" id="KW-1185">Reference proteome</keyword>
<proteinExistence type="inferred from homology"/>
<feature type="binding site" evidence="8">
    <location>
        <position position="201"/>
    </location>
    <ligand>
        <name>Ca(2+)</name>
        <dbReference type="ChEBI" id="CHEBI:29108"/>
        <label>2</label>
    </ligand>
</feature>
<dbReference type="GO" id="GO:0006508">
    <property type="term" value="P:proteolysis"/>
    <property type="evidence" value="ECO:0007669"/>
    <property type="project" value="UniProtKB-KW"/>
</dbReference>
<dbReference type="PRINTS" id="PR00138">
    <property type="entry name" value="MATRIXIN"/>
</dbReference>
<dbReference type="Pfam" id="PF00413">
    <property type="entry name" value="Peptidase_M10"/>
    <property type="match status" value="1"/>
</dbReference>
<feature type="domain" description="Peptidase metallopeptidase" evidence="10">
    <location>
        <begin position="112"/>
        <end position="264"/>
    </location>
</feature>
<evidence type="ECO:0000256" key="2">
    <source>
        <dbReference type="ARBA" id="ARBA00022670"/>
    </source>
</evidence>
<feature type="binding site" evidence="8">
    <location>
        <position position="208"/>
    </location>
    <ligand>
        <name>Ca(2+)</name>
        <dbReference type="ChEBI" id="CHEBI:29108"/>
        <label>1</label>
    </ligand>
</feature>
<keyword evidence="9" id="KW-0732">Signal</keyword>
<dbReference type="GO" id="GO:0008270">
    <property type="term" value="F:zinc ion binding"/>
    <property type="evidence" value="ECO:0007669"/>
    <property type="project" value="InterPro"/>
</dbReference>
<feature type="binding site" evidence="8">
    <location>
        <position position="221"/>
    </location>
    <ligand>
        <name>Zn(2+)</name>
        <dbReference type="ChEBI" id="CHEBI:29105"/>
        <label>2</label>
        <note>catalytic</note>
    </ligand>
</feature>
<evidence type="ECO:0000259" key="10">
    <source>
        <dbReference type="SMART" id="SM00235"/>
    </source>
</evidence>
<reference evidence="11" key="1">
    <citation type="submission" date="2020-06" db="EMBL/GenBank/DDBJ databases">
        <title>Draft genome of Bugula neritina, a colonial animal packing powerful symbionts and potential medicines.</title>
        <authorList>
            <person name="Rayko M."/>
        </authorList>
    </citation>
    <scope>NUCLEOTIDE SEQUENCE [LARGE SCALE GENOMIC DNA]</scope>
    <source>
        <strain evidence="11">Kwan_BN1</strain>
    </source>
</reference>
<dbReference type="InterPro" id="IPR021190">
    <property type="entry name" value="Pept_M10A"/>
</dbReference>
<feature type="binding site" evidence="8">
    <location>
        <position position="231"/>
    </location>
    <ligand>
        <name>Zn(2+)</name>
        <dbReference type="ChEBI" id="CHEBI:29105"/>
        <label>2</label>
        <note>catalytic</note>
    </ligand>
</feature>
<keyword evidence="8" id="KW-0106">Calcium</keyword>
<comment type="similarity">
    <text evidence="1">Belongs to the peptidase M10A family.</text>
</comment>
<organism evidence="11 12">
    <name type="scientific">Bugula neritina</name>
    <name type="common">Brown bryozoan</name>
    <name type="synonym">Sertularia neritina</name>
    <dbReference type="NCBI Taxonomy" id="10212"/>
    <lineage>
        <taxon>Eukaryota</taxon>
        <taxon>Metazoa</taxon>
        <taxon>Spiralia</taxon>
        <taxon>Lophotrochozoa</taxon>
        <taxon>Bryozoa</taxon>
        <taxon>Gymnolaemata</taxon>
        <taxon>Cheilostomatida</taxon>
        <taxon>Flustrina</taxon>
        <taxon>Buguloidea</taxon>
        <taxon>Bugulidae</taxon>
        <taxon>Bugula</taxon>
    </lineage>
</organism>
<dbReference type="Gene3D" id="3.40.390.10">
    <property type="entry name" value="Collagenase (Catalytic Domain)"/>
    <property type="match status" value="1"/>
</dbReference>
<dbReference type="InterPro" id="IPR001818">
    <property type="entry name" value="Pept_M10_metallopeptidase"/>
</dbReference>
<name>A0A7J7JI20_BUGNE</name>
<dbReference type="InterPro" id="IPR006026">
    <property type="entry name" value="Peptidase_Metallo"/>
</dbReference>
<dbReference type="OrthoDB" id="1901267at2759"/>
<comment type="caution">
    <text evidence="11">The sequence shown here is derived from an EMBL/GenBank/DDBJ whole genome shotgun (WGS) entry which is preliminary data.</text>
</comment>
<dbReference type="GO" id="GO:0004222">
    <property type="term" value="F:metalloendopeptidase activity"/>
    <property type="evidence" value="ECO:0007669"/>
    <property type="project" value="InterPro"/>
</dbReference>
<dbReference type="PANTHER" id="PTHR10201:SF323">
    <property type="entry name" value="MATRIX METALLOPROTEINASE-21"/>
    <property type="match status" value="1"/>
</dbReference>
<evidence type="ECO:0000256" key="5">
    <source>
        <dbReference type="ARBA" id="ARBA00022833"/>
    </source>
</evidence>
<comment type="cofactor">
    <cofactor evidence="8">
        <name>Ca(2+)</name>
        <dbReference type="ChEBI" id="CHEBI:29108"/>
    </cofactor>
    <text evidence="8">Can bind about 5 Ca(2+) ions per subunit.</text>
</comment>